<name>A0A9D6QY79_9BACT</name>
<dbReference type="Proteomes" id="UP000808388">
    <property type="component" value="Unassembled WGS sequence"/>
</dbReference>
<dbReference type="Pfam" id="PF01541">
    <property type="entry name" value="GIY-YIG"/>
    <property type="match status" value="1"/>
</dbReference>
<protein>
    <submittedName>
        <fullName evidence="2">GIY-YIG nuclease family protein</fullName>
    </submittedName>
</protein>
<evidence type="ECO:0000313" key="2">
    <source>
        <dbReference type="EMBL" id="MBI3627161.1"/>
    </source>
</evidence>
<evidence type="ECO:0000259" key="1">
    <source>
        <dbReference type="Pfam" id="PF01541"/>
    </source>
</evidence>
<proteinExistence type="predicted"/>
<reference evidence="2" key="1">
    <citation type="submission" date="2020-07" db="EMBL/GenBank/DDBJ databases">
        <title>Huge and variable diversity of episymbiotic CPR bacteria and DPANN archaea in groundwater ecosystems.</title>
        <authorList>
            <person name="He C.Y."/>
            <person name="Keren R."/>
            <person name="Whittaker M."/>
            <person name="Farag I.F."/>
            <person name="Doudna J."/>
            <person name="Cate J.H.D."/>
            <person name="Banfield J.F."/>
        </authorList>
    </citation>
    <scope>NUCLEOTIDE SEQUENCE</scope>
    <source>
        <strain evidence="2">NC_groundwater_972_Pr1_S-0.2um_49_27</strain>
    </source>
</reference>
<dbReference type="InterPro" id="IPR000305">
    <property type="entry name" value="GIY-YIG_endonuc"/>
</dbReference>
<accession>A0A9D6QY79</accession>
<dbReference type="AlphaFoldDB" id="A0A9D6QY79"/>
<dbReference type="InterPro" id="IPR035901">
    <property type="entry name" value="GIY-YIG_endonuc_sf"/>
</dbReference>
<evidence type="ECO:0000313" key="3">
    <source>
        <dbReference type="Proteomes" id="UP000808388"/>
    </source>
</evidence>
<dbReference type="SUPFAM" id="SSF82771">
    <property type="entry name" value="GIY-YIG endonuclease"/>
    <property type="match status" value="1"/>
</dbReference>
<gene>
    <name evidence="2" type="ORF">HY220_00210</name>
</gene>
<feature type="domain" description="GIY-YIG" evidence="1">
    <location>
        <begin position="4"/>
        <end position="54"/>
    </location>
</feature>
<dbReference type="Gene3D" id="3.40.1440.10">
    <property type="entry name" value="GIY-YIG endonuclease"/>
    <property type="match status" value="1"/>
</dbReference>
<sequence length="63" mass="7194">MYDMYVLGMSNGQFYAGFASDLKKRVAEHKHGKVSTTKKYLPVSLIFMNAIFPSEMQNIENIC</sequence>
<comment type="caution">
    <text evidence="2">The sequence shown here is derived from an EMBL/GenBank/DDBJ whole genome shotgun (WGS) entry which is preliminary data.</text>
</comment>
<dbReference type="EMBL" id="JACQCQ010000002">
    <property type="protein sequence ID" value="MBI3627161.1"/>
    <property type="molecule type" value="Genomic_DNA"/>
</dbReference>
<organism evidence="2 3">
    <name type="scientific">Candidatus Sungiibacteriota bacterium</name>
    <dbReference type="NCBI Taxonomy" id="2750080"/>
    <lineage>
        <taxon>Bacteria</taxon>
        <taxon>Candidatus Sungiibacteriota</taxon>
    </lineage>
</organism>